<dbReference type="OrthoDB" id="8003162at2"/>
<sequence length="66" mass="7195">MIQCATGADGLECLVWELTVDGAIIEIEPQAVAPNLFRLQSPALALDETCRVTHREGRKLTVRFAG</sequence>
<evidence type="ECO:0000313" key="2">
    <source>
        <dbReference type="Proteomes" id="UP000245926"/>
    </source>
</evidence>
<organism evidence="1 2">
    <name type="scientific">Methylobacterium durans</name>
    <dbReference type="NCBI Taxonomy" id="2202825"/>
    <lineage>
        <taxon>Bacteria</taxon>
        <taxon>Pseudomonadati</taxon>
        <taxon>Pseudomonadota</taxon>
        <taxon>Alphaproteobacteria</taxon>
        <taxon>Hyphomicrobiales</taxon>
        <taxon>Methylobacteriaceae</taxon>
        <taxon>Methylobacterium</taxon>
    </lineage>
</organism>
<reference evidence="2" key="1">
    <citation type="submission" date="2018-05" db="EMBL/GenBank/DDBJ databases">
        <title>Complete Genome Sequence of Methylobacterium sp. 17SD2-17.</title>
        <authorList>
            <person name="Srinivasan S."/>
        </authorList>
    </citation>
    <scope>NUCLEOTIDE SEQUENCE [LARGE SCALE GENOMIC DNA]</scope>
    <source>
        <strain evidence="2">17SD2-17</strain>
    </source>
</reference>
<dbReference type="Proteomes" id="UP000245926">
    <property type="component" value="Chromosome"/>
</dbReference>
<protein>
    <submittedName>
        <fullName evidence="1">Uncharacterized protein</fullName>
    </submittedName>
</protein>
<proteinExistence type="predicted"/>
<gene>
    <name evidence="1" type="ORF">DK389_13860</name>
</gene>
<dbReference type="AlphaFoldDB" id="A0A2U8W705"/>
<name>A0A2U8W705_9HYPH</name>
<dbReference type="RefSeq" id="WP_109890383.1">
    <property type="nucleotide sequence ID" value="NZ_CP029550.1"/>
</dbReference>
<dbReference type="EMBL" id="CP029550">
    <property type="protein sequence ID" value="AWN41401.1"/>
    <property type="molecule type" value="Genomic_DNA"/>
</dbReference>
<evidence type="ECO:0000313" key="1">
    <source>
        <dbReference type="EMBL" id="AWN41401.1"/>
    </source>
</evidence>
<dbReference type="KEGG" id="mets:DK389_13860"/>
<accession>A0A2U8W705</accession>
<keyword evidence="2" id="KW-1185">Reference proteome</keyword>